<feature type="domain" description="NusB/RsmB/TIM44" evidence="7">
    <location>
        <begin position="9"/>
        <end position="133"/>
    </location>
</feature>
<dbReference type="PANTHER" id="PTHR11078:SF3">
    <property type="entry name" value="ANTITERMINATION NUSB DOMAIN-CONTAINING PROTEIN"/>
    <property type="match status" value="1"/>
</dbReference>
<dbReference type="Pfam" id="PF01029">
    <property type="entry name" value="NusB"/>
    <property type="match status" value="1"/>
</dbReference>
<dbReference type="RefSeq" id="WP_289268240.1">
    <property type="nucleotide sequence ID" value="NZ_OX365700.1"/>
</dbReference>
<evidence type="ECO:0000256" key="3">
    <source>
        <dbReference type="ARBA" id="ARBA00022884"/>
    </source>
</evidence>
<dbReference type="InterPro" id="IPR011605">
    <property type="entry name" value="NusB_fam"/>
</dbReference>
<evidence type="ECO:0000313" key="9">
    <source>
        <dbReference type="Proteomes" id="UP001179121"/>
    </source>
</evidence>
<dbReference type="PANTHER" id="PTHR11078">
    <property type="entry name" value="N UTILIZATION SUBSTANCE PROTEIN B-RELATED"/>
    <property type="match status" value="1"/>
</dbReference>
<evidence type="ECO:0000313" key="8">
    <source>
        <dbReference type="EMBL" id="CAI4031309.1"/>
    </source>
</evidence>
<evidence type="ECO:0000256" key="2">
    <source>
        <dbReference type="ARBA" id="ARBA00022814"/>
    </source>
</evidence>
<name>A0AA86T410_9BACT</name>
<organism evidence="8 9">
    <name type="scientific">Nitrospira tepida</name>
    <dbReference type="NCBI Taxonomy" id="2973512"/>
    <lineage>
        <taxon>Bacteria</taxon>
        <taxon>Pseudomonadati</taxon>
        <taxon>Nitrospirota</taxon>
        <taxon>Nitrospiria</taxon>
        <taxon>Nitrospirales</taxon>
        <taxon>Nitrospiraceae</taxon>
        <taxon>Nitrospira</taxon>
    </lineage>
</organism>
<dbReference type="AlphaFoldDB" id="A0AA86T410"/>
<dbReference type="HAMAP" id="MF_00073">
    <property type="entry name" value="NusB"/>
    <property type="match status" value="1"/>
</dbReference>
<evidence type="ECO:0000256" key="5">
    <source>
        <dbReference type="ARBA" id="ARBA00023163"/>
    </source>
</evidence>
<dbReference type="GO" id="GO:0031564">
    <property type="term" value="P:transcription antitermination"/>
    <property type="evidence" value="ECO:0007669"/>
    <property type="project" value="UniProtKB-KW"/>
</dbReference>
<dbReference type="InterPro" id="IPR035926">
    <property type="entry name" value="NusB-like_sf"/>
</dbReference>
<evidence type="ECO:0000256" key="1">
    <source>
        <dbReference type="ARBA" id="ARBA00005952"/>
    </source>
</evidence>
<dbReference type="Proteomes" id="UP001179121">
    <property type="component" value="Chromosome"/>
</dbReference>
<evidence type="ECO:0000256" key="6">
    <source>
        <dbReference type="HAMAP-Rule" id="MF_00073"/>
    </source>
</evidence>
<comment type="similarity">
    <text evidence="1 6">Belongs to the NusB family.</text>
</comment>
<protein>
    <recommendedName>
        <fullName evidence="6">Transcription antitermination protein NusB</fullName>
    </recommendedName>
    <alternativeName>
        <fullName evidence="6">Antitermination factor NusB</fullName>
    </alternativeName>
</protein>
<dbReference type="EMBL" id="OX365700">
    <property type="protein sequence ID" value="CAI4031309.1"/>
    <property type="molecule type" value="Genomic_DNA"/>
</dbReference>
<accession>A0AA86T410</accession>
<evidence type="ECO:0000256" key="4">
    <source>
        <dbReference type="ARBA" id="ARBA00023015"/>
    </source>
</evidence>
<evidence type="ECO:0000259" key="7">
    <source>
        <dbReference type="Pfam" id="PF01029"/>
    </source>
</evidence>
<dbReference type="CDD" id="cd00619">
    <property type="entry name" value="Terminator_NusB"/>
    <property type="match status" value="1"/>
</dbReference>
<keyword evidence="3 6" id="KW-0694">RNA-binding</keyword>
<dbReference type="InterPro" id="IPR006027">
    <property type="entry name" value="NusB_RsmB_TIM44"/>
</dbReference>
<keyword evidence="2 6" id="KW-0889">Transcription antitermination</keyword>
<gene>
    <name evidence="6" type="primary">nusB</name>
    <name evidence="8" type="ORF">DNFV4_01734</name>
</gene>
<dbReference type="KEGG" id="nti:DNFV4_01734"/>
<dbReference type="GO" id="GO:0006353">
    <property type="term" value="P:DNA-templated transcription termination"/>
    <property type="evidence" value="ECO:0007669"/>
    <property type="project" value="UniProtKB-UniRule"/>
</dbReference>
<dbReference type="NCBIfam" id="TIGR01951">
    <property type="entry name" value="nusB"/>
    <property type="match status" value="1"/>
</dbReference>
<dbReference type="GO" id="GO:0005829">
    <property type="term" value="C:cytosol"/>
    <property type="evidence" value="ECO:0007669"/>
    <property type="project" value="TreeGrafter"/>
</dbReference>
<sequence length="150" mass="17292">MSRRPSTRHEARERALQLLFQWDIHEQGGAWEQDFWEQFPLEEEAKEFATGLVAGVRKCLPELDTVLGRYATNWKVSRMPIVDRNILRLSLYELLWMPELPAKVSINEALELARAFADEEARGFVNGVLDKILNSEPRLAAKRAEILSTN</sequence>
<proteinExistence type="inferred from homology"/>
<comment type="function">
    <text evidence="6">Involved in transcription antitermination. Required for transcription of ribosomal RNA (rRNA) genes. Binds specifically to the boxA antiterminator sequence of the ribosomal RNA (rrn) operons.</text>
</comment>
<keyword evidence="4 6" id="KW-0805">Transcription regulation</keyword>
<reference evidence="8" key="1">
    <citation type="submission" date="2022-10" db="EMBL/GenBank/DDBJ databases">
        <authorList>
            <person name="Koch H."/>
        </authorList>
    </citation>
    <scope>NUCLEOTIDE SEQUENCE</scope>
    <source>
        <strain evidence="8">DNF</strain>
    </source>
</reference>
<dbReference type="SUPFAM" id="SSF48013">
    <property type="entry name" value="NusB-like"/>
    <property type="match status" value="1"/>
</dbReference>
<keyword evidence="5 6" id="KW-0804">Transcription</keyword>
<keyword evidence="9" id="KW-1185">Reference proteome</keyword>
<dbReference type="GO" id="GO:0003723">
    <property type="term" value="F:RNA binding"/>
    <property type="evidence" value="ECO:0007669"/>
    <property type="project" value="UniProtKB-UniRule"/>
</dbReference>
<dbReference type="Gene3D" id="1.10.940.10">
    <property type="entry name" value="NusB-like"/>
    <property type="match status" value="1"/>
</dbReference>